<organism evidence="1">
    <name type="scientific">Anguilla anguilla</name>
    <name type="common">European freshwater eel</name>
    <name type="synonym">Muraena anguilla</name>
    <dbReference type="NCBI Taxonomy" id="7936"/>
    <lineage>
        <taxon>Eukaryota</taxon>
        <taxon>Metazoa</taxon>
        <taxon>Chordata</taxon>
        <taxon>Craniata</taxon>
        <taxon>Vertebrata</taxon>
        <taxon>Euteleostomi</taxon>
        <taxon>Actinopterygii</taxon>
        <taxon>Neopterygii</taxon>
        <taxon>Teleostei</taxon>
        <taxon>Anguilliformes</taxon>
        <taxon>Anguillidae</taxon>
        <taxon>Anguilla</taxon>
    </lineage>
</organism>
<dbReference type="AlphaFoldDB" id="A0A0E9V1D4"/>
<evidence type="ECO:0000313" key="1">
    <source>
        <dbReference type="EMBL" id="JAH71068.1"/>
    </source>
</evidence>
<name>A0A0E9V1D4_ANGAN</name>
<sequence>MLEGKRTSFAIWRPSPSMINKLLREYSSAQ</sequence>
<protein>
    <submittedName>
        <fullName evidence="1">Uncharacterized protein</fullName>
    </submittedName>
</protein>
<reference evidence="1" key="2">
    <citation type="journal article" date="2015" name="Fish Shellfish Immunol.">
        <title>Early steps in the European eel (Anguilla anguilla)-Vibrio vulnificus interaction in the gills: Role of the RtxA13 toxin.</title>
        <authorList>
            <person name="Callol A."/>
            <person name="Pajuelo D."/>
            <person name="Ebbesson L."/>
            <person name="Teles M."/>
            <person name="MacKenzie S."/>
            <person name="Amaro C."/>
        </authorList>
    </citation>
    <scope>NUCLEOTIDE SEQUENCE</scope>
</reference>
<proteinExistence type="predicted"/>
<reference evidence="1" key="1">
    <citation type="submission" date="2014-11" db="EMBL/GenBank/DDBJ databases">
        <authorList>
            <person name="Amaro Gonzalez C."/>
        </authorList>
    </citation>
    <scope>NUCLEOTIDE SEQUENCE</scope>
</reference>
<dbReference type="EMBL" id="GBXM01037509">
    <property type="protein sequence ID" value="JAH71068.1"/>
    <property type="molecule type" value="Transcribed_RNA"/>
</dbReference>
<accession>A0A0E9V1D4</accession>